<dbReference type="EMBL" id="KL198017">
    <property type="protein sequence ID" value="KDQ20411.1"/>
    <property type="molecule type" value="Genomic_DNA"/>
</dbReference>
<dbReference type="Proteomes" id="UP000027195">
    <property type="component" value="Unassembled WGS sequence"/>
</dbReference>
<dbReference type="OrthoDB" id="3236341at2759"/>
<protein>
    <submittedName>
        <fullName evidence="2">Uncharacterized protein</fullName>
    </submittedName>
</protein>
<gene>
    <name evidence="2" type="ORF">BOTBODRAFT_169169</name>
</gene>
<feature type="region of interest" description="Disordered" evidence="1">
    <location>
        <begin position="1"/>
        <end position="70"/>
    </location>
</feature>
<evidence type="ECO:0000313" key="2">
    <source>
        <dbReference type="EMBL" id="KDQ20411.1"/>
    </source>
</evidence>
<keyword evidence="3" id="KW-1185">Reference proteome</keyword>
<dbReference type="InParanoid" id="A0A067N9H2"/>
<organism evidence="2 3">
    <name type="scientific">Botryobasidium botryosum (strain FD-172 SS1)</name>
    <dbReference type="NCBI Taxonomy" id="930990"/>
    <lineage>
        <taxon>Eukaryota</taxon>
        <taxon>Fungi</taxon>
        <taxon>Dikarya</taxon>
        <taxon>Basidiomycota</taxon>
        <taxon>Agaricomycotina</taxon>
        <taxon>Agaricomycetes</taxon>
        <taxon>Cantharellales</taxon>
        <taxon>Botryobasidiaceae</taxon>
        <taxon>Botryobasidium</taxon>
    </lineage>
</organism>
<dbReference type="HOGENOM" id="CLU_067612_0_0_1"/>
<name>A0A067N9H2_BOTB1</name>
<reference evidence="3" key="1">
    <citation type="journal article" date="2014" name="Proc. Natl. Acad. Sci. U.S.A.">
        <title>Extensive sampling of basidiomycete genomes demonstrates inadequacy of the white-rot/brown-rot paradigm for wood decay fungi.</title>
        <authorList>
            <person name="Riley R."/>
            <person name="Salamov A.A."/>
            <person name="Brown D.W."/>
            <person name="Nagy L.G."/>
            <person name="Floudas D."/>
            <person name="Held B.W."/>
            <person name="Levasseur A."/>
            <person name="Lombard V."/>
            <person name="Morin E."/>
            <person name="Otillar R."/>
            <person name="Lindquist E.A."/>
            <person name="Sun H."/>
            <person name="LaButti K.M."/>
            <person name="Schmutz J."/>
            <person name="Jabbour D."/>
            <person name="Luo H."/>
            <person name="Baker S.E."/>
            <person name="Pisabarro A.G."/>
            <person name="Walton J.D."/>
            <person name="Blanchette R.A."/>
            <person name="Henrissat B."/>
            <person name="Martin F."/>
            <person name="Cullen D."/>
            <person name="Hibbett D.S."/>
            <person name="Grigoriev I.V."/>
        </authorList>
    </citation>
    <scope>NUCLEOTIDE SEQUENCE [LARGE SCALE GENOMIC DNA]</scope>
    <source>
        <strain evidence="3">FD-172 SS1</strain>
    </source>
</reference>
<sequence length="348" mass="38385">MPRVLTSTIEIGDLPSSSPPASPILQNHLGKHPCLNNDDEDDGEPYATMGPVGTPTGPLGQLSAPDSGTSHLSDHSYQVTAIRWASAKGLHMDQQDALVKYGHAHPVERQIMLFAEVMALGNKVETIIAAQPEYRISEALDINIKELVQAVMLSPKLVSYKGNAPLNIILDILKRVRYDLPAGIENTPSDWAKVVARVQYHLTQTRSEMKKDVVESIKGVDPQTHDSIIELTLSLAKGTNLTVNISMCARVALLRYVIGLCKRQNYWDVVDDVLAQIRKKSARNNAKYIKYFSKYLADDCAAHGEDNYEIPDPALGEWQHGIDEGIALSSVTPFHSHGCYCFFEQDPG</sequence>
<proteinExistence type="predicted"/>
<accession>A0A067N9H2</accession>
<evidence type="ECO:0000313" key="3">
    <source>
        <dbReference type="Proteomes" id="UP000027195"/>
    </source>
</evidence>
<dbReference type="AlphaFoldDB" id="A0A067N9H2"/>
<evidence type="ECO:0000256" key="1">
    <source>
        <dbReference type="SAM" id="MobiDB-lite"/>
    </source>
</evidence>